<gene>
    <name evidence="2" type="ORF">GCM10010170_076000</name>
</gene>
<protein>
    <recommendedName>
        <fullName evidence="1">DUF6892 domain-containing protein</fullName>
    </recommendedName>
</protein>
<dbReference type="InterPro" id="IPR054187">
    <property type="entry name" value="DUF6892"/>
</dbReference>
<dbReference type="Gene3D" id="3.80.10.10">
    <property type="entry name" value="Ribonuclease Inhibitor"/>
    <property type="match status" value="1"/>
</dbReference>
<accession>A0ABP5U9B1</accession>
<dbReference type="EMBL" id="BAAARV010000074">
    <property type="protein sequence ID" value="GAA2373349.1"/>
    <property type="molecule type" value="Genomic_DNA"/>
</dbReference>
<organism evidence="2 3">
    <name type="scientific">Dactylosporangium salmoneum</name>
    <dbReference type="NCBI Taxonomy" id="53361"/>
    <lineage>
        <taxon>Bacteria</taxon>
        <taxon>Bacillati</taxon>
        <taxon>Actinomycetota</taxon>
        <taxon>Actinomycetes</taxon>
        <taxon>Micromonosporales</taxon>
        <taxon>Micromonosporaceae</taxon>
        <taxon>Dactylosporangium</taxon>
    </lineage>
</organism>
<feature type="domain" description="DUF6892" evidence="1">
    <location>
        <begin position="3"/>
        <end position="189"/>
    </location>
</feature>
<reference evidence="3" key="1">
    <citation type="journal article" date="2019" name="Int. J. Syst. Evol. Microbiol.">
        <title>The Global Catalogue of Microorganisms (GCM) 10K type strain sequencing project: providing services to taxonomists for standard genome sequencing and annotation.</title>
        <authorList>
            <consortium name="The Broad Institute Genomics Platform"/>
            <consortium name="The Broad Institute Genome Sequencing Center for Infectious Disease"/>
            <person name="Wu L."/>
            <person name="Ma J."/>
        </authorList>
    </citation>
    <scope>NUCLEOTIDE SEQUENCE [LARGE SCALE GENOMIC DNA]</scope>
    <source>
        <strain evidence="3">JCM 3272</strain>
    </source>
</reference>
<keyword evidence="3" id="KW-1185">Reference proteome</keyword>
<evidence type="ECO:0000313" key="2">
    <source>
        <dbReference type="EMBL" id="GAA2373349.1"/>
    </source>
</evidence>
<proteinExistence type="predicted"/>
<sequence length="195" mass="20444">MTIVFADRGMHLGVLGALLDVGGIAATDLTTIIDSTGPDGPDDGYPGPGPRLAASLNLLHAFAVPPALAAAVDRLDFDGGNEIYMLIEQTLDIDTGGESDDYNVTSLEGIHALSGLRSLNLDGHGYHPAPLDLTPLTGHPTLAKLLLTGDCTTAGALESLPALRDLDVTLARLDDPAALTRMEARGVTIRYPRRR</sequence>
<evidence type="ECO:0000259" key="1">
    <source>
        <dbReference type="Pfam" id="PF21832"/>
    </source>
</evidence>
<dbReference type="InterPro" id="IPR032675">
    <property type="entry name" value="LRR_dom_sf"/>
</dbReference>
<name>A0ABP5U9B1_9ACTN</name>
<evidence type="ECO:0000313" key="3">
    <source>
        <dbReference type="Proteomes" id="UP001501444"/>
    </source>
</evidence>
<comment type="caution">
    <text evidence="2">The sequence shown here is derived from an EMBL/GenBank/DDBJ whole genome shotgun (WGS) entry which is preliminary data.</text>
</comment>
<dbReference type="Proteomes" id="UP001501444">
    <property type="component" value="Unassembled WGS sequence"/>
</dbReference>
<dbReference type="Pfam" id="PF21832">
    <property type="entry name" value="DUF6892"/>
    <property type="match status" value="1"/>
</dbReference>
<dbReference type="RefSeq" id="WP_344617463.1">
    <property type="nucleotide sequence ID" value="NZ_BAAARV010000074.1"/>
</dbReference>